<dbReference type="EMBL" id="JACNJH010000119">
    <property type="protein sequence ID" value="MBC8361055.1"/>
    <property type="molecule type" value="Genomic_DNA"/>
</dbReference>
<evidence type="ECO:0000313" key="2">
    <source>
        <dbReference type="Proteomes" id="UP000603434"/>
    </source>
</evidence>
<dbReference type="AlphaFoldDB" id="A0A8J6TGT1"/>
<dbReference type="InterPro" id="IPR008309">
    <property type="entry name" value="YdbL"/>
</dbReference>
<dbReference type="Pfam" id="PF07027">
    <property type="entry name" value="DUF1318"/>
    <property type="match status" value="1"/>
</dbReference>
<proteinExistence type="predicted"/>
<name>A0A8J6TGT1_9BACT</name>
<dbReference type="PROSITE" id="PS51257">
    <property type="entry name" value="PROKAR_LIPOPROTEIN"/>
    <property type="match status" value="1"/>
</dbReference>
<gene>
    <name evidence="1" type="ORF">H8E23_06635</name>
</gene>
<sequence length="193" mass="21812">MRALIGIVLILLVGCTLAEVKVEVMSERTALENQVLGTYNALDKEMLLVASVRGVDSRGRIQTPPKHSQEHQDAVTAMQVLSFHADDLQAFKQLGWAGENYQGLVEMFPMEKAHIPESLKDFSERFKPEEFNYVVSQINASREIVMHRVVDMNENLSEENMPEIRRIFGKLNTENALPGEKIQKSAGTWTVKK</sequence>
<organism evidence="1 2">
    <name type="scientific">Candidatus Desulfatibia profunda</name>
    <dbReference type="NCBI Taxonomy" id="2841695"/>
    <lineage>
        <taxon>Bacteria</taxon>
        <taxon>Pseudomonadati</taxon>
        <taxon>Thermodesulfobacteriota</taxon>
        <taxon>Desulfobacteria</taxon>
        <taxon>Desulfobacterales</taxon>
        <taxon>Desulfobacterales incertae sedis</taxon>
        <taxon>Candidatus Desulfatibia</taxon>
    </lineage>
</organism>
<accession>A0A8J6TGT1</accession>
<evidence type="ECO:0000313" key="1">
    <source>
        <dbReference type="EMBL" id="MBC8361055.1"/>
    </source>
</evidence>
<dbReference type="Proteomes" id="UP000603434">
    <property type="component" value="Unassembled WGS sequence"/>
</dbReference>
<reference evidence="1 2" key="1">
    <citation type="submission" date="2020-08" db="EMBL/GenBank/DDBJ databases">
        <title>Bridging the membrane lipid divide: bacteria of the FCB group superphylum have the potential to synthesize archaeal ether lipids.</title>
        <authorList>
            <person name="Villanueva L."/>
            <person name="Von Meijenfeldt F.A.B."/>
            <person name="Westbye A.B."/>
            <person name="Yadav S."/>
            <person name="Hopmans E.C."/>
            <person name="Dutilh B.E."/>
            <person name="Sinninghe Damste J.S."/>
        </authorList>
    </citation>
    <scope>NUCLEOTIDE SEQUENCE [LARGE SCALE GENOMIC DNA]</scope>
    <source>
        <strain evidence="1">NIOZ-UU30</strain>
    </source>
</reference>
<protein>
    <submittedName>
        <fullName evidence="1">DUF1318 domain-containing protein</fullName>
    </submittedName>
</protein>
<comment type="caution">
    <text evidence="1">The sequence shown here is derived from an EMBL/GenBank/DDBJ whole genome shotgun (WGS) entry which is preliminary data.</text>
</comment>